<keyword evidence="2" id="KW-1185">Reference proteome</keyword>
<dbReference type="EMBL" id="QNVU01000027">
    <property type="protein sequence ID" value="REC47154.1"/>
    <property type="molecule type" value="Genomic_DNA"/>
</dbReference>
<comment type="caution">
    <text evidence="1">The sequence shown here is derived from an EMBL/GenBank/DDBJ whole genome shotgun (WGS) entry which is preliminary data.</text>
</comment>
<evidence type="ECO:0000313" key="2">
    <source>
        <dbReference type="Proteomes" id="UP000256924"/>
    </source>
</evidence>
<name>A0A3D9B0J1_9FLAO</name>
<evidence type="ECO:0000313" key="1">
    <source>
        <dbReference type="EMBL" id="REC47154.1"/>
    </source>
</evidence>
<protein>
    <submittedName>
        <fullName evidence="1">Uncharacterized protein</fullName>
    </submittedName>
</protein>
<dbReference type="Proteomes" id="UP000256924">
    <property type="component" value="Unassembled WGS sequence"/>
</dbReference>
<dbReference type="AlphaFoldDB" id="A0A3D9B0J1"/>
<organism evidence="1 2">
    <name type="scientific">Candidatus Chryseobacterium massiliense</name>
    <dbReference type="NCBI Taxonomy" id="204089"/>
    <lineage>
        <taxon>Bacteria</taxon>
        <taxon>Pseudomonadati</taxon>
        <taxon>Bacteroidota</taxon>
        <taxon>Flavobacteriia</taxon>
        <taxon>Flavobacteriales</taxon>
        <taxon>Weeksellaceae</taxon>
        <taxon>Chryseobacterium group</taxon>
        <taxon>Chryseobacterium</taxon>
    </lineage>
</organism>
<accession>A0A3D9B0J1</accession>
<reference evidence="1 2" key="1">
    <citation type="journal article" date="2004" name="Emerg. Infect. Dis.">
        <title>Amoebae-resisting bacteria isolated from human nasal swabs by amoebal coculture.</title>
        <authorList>
            <person name="Greub G."/>
            <person name="La Scola B."/>
            <person name="Raoult D."/>
        </authorList>
    </citation>
    <scope>NUCLEOTIDE SEQUENCE [LARGE SCALE GENOMIC DNA]</scope>
    <source>
        <strain evidence="1 2">CCUG 51329</strain>
    </source>
</reference>
<sequence length="63" mass="7825">MEKKPIKNKEKFFNRAFKIQIVIIDETNFFKHNSQKYFHQIKSKNLRYQHNLHENFNNSIEVE</sequence>
<proteinExistence type="predicted"/>
<gene>
    <name evidence="1" type="ORF">DRF68_13645</name>
</gene>